<organism evidence="1 2">
    <name type="scientific">Sutterella massiliensis</name>
    <dbReference type="NCBI Taxonomy" id="1816689"/>
    <lineage>
        <taxon>Bacteria</taxon>
        <taxon>Pseudomonadati</taxon>
        <taxon>Pseudomonadota</taxon>
        <taxon>Betaproteobacteria</taxon>
        <taxon>Burkholderiales</taxon>
        <taxon>Sutterellaceae</taxon>
        <taxon>Sutterella</taxon>
    </lineage>
</organism>
<gene>
    <name evidence="1" type="ORF">H6A60_05815</name>
</gene>
<sequence>MTTTDDISGGARTSIAVRPSLADDGVLSSLLAYAAGDFLHAFAASDEAPAEEIGQIIFGVAGVLRGESEIVDLPEGWDIGAVGARLRPGLAAAIEAMPEEDKAIFAADEEVVVLAIHLFFETLYEAAHSRGVFAGEAGEDAVNAFLGDPDTLAEFDFWADWLLGKTKKGPFDDNE</sequence>
<name>A0ABS2DRP2_9BURK</name>
<evidence type="ECO:0000313" key="2">
    <source>
        <dbReference type="Proteomes" id="UP000715095"/>
    </source>
</evidence>
<dbReference type="EMBL" id="JACJJC010000007">
    <property type="protein sequence ID" value="MBM6704001.1"/>
    <property type="molecule type" value="Genomic_DNA"/>
</dbReference>
<reference evidence="1 2" key="1">
    <citation type="journal article" date="2021" name="Sci. Rep.">
        <title>The distribution of antibiotic resistance genes in chicken gut microbiota commensals.</title>
        <authorList>
            <person name="Juricova H."/>
            <person name="Matiasovicova J."/>
            <person name="Kubasova T."/>
            <person name="Cejkova D."/>
            <person name="Rychlik I."/>
        </authorList>
    </citation>
    <scope>NUCLEOTIDE SEQUENCE [LARGE SCALE GENOMIC DNA]</scope>
    <source>
        <strain evidence="1 2">An829</strain>
    </source>
</reference>
<evidence type="ECO:0008006" key="3">
    <source>
        <dbReference type="Google" id="ProtNLM"/>
    </source>
</evidence>
<accession>A0ABS2DRP2</accession>
<keyword evidence="2" id="KW-1185">Reference proteome</keyword>
<protein>
    <recommendedName>
        <fullName evidence="3">DUF5063 domain-containing protein</fullName>
    </recommendedName>
</protein>
<dbReference type="Proteomes" id="UP000715095">
    <property type="component" value="Unassembled WGS sequence"/>
</dbReference>
<dbReference type="RefSeq" id="WP_205102469.1">
    <property type="nucleotide sequence ID" value="NZ_JACJJC010000007.1"/>
</dbReference>
<proteinExistence type="predicted"/>
<evidence type="ECO:0000313" key="1">
    <source>
        <dbReference type="EMBL" id="MBM6704001.1"/>
    </source>
</evidence>
<comment type="caution">
    <text evidence="1">The sequence shown here is derived from an EMBL/GenBank/DDBJ whole genome shotgun (WGS) entry which is preliminary data.</text>
</comment>